<protein>
    <submittedName>
        <fullName evidence="1">Pullulanase</fullName>
    </submittedName>
</protein>
<evidence type="ECO:0000313" key="2">
    <source>
        <dbReference type="Proteomes" id="UP000245938"/>
    </source>
</evidence>
<reference evidence="1 2" key="1">
    <citation type="submission" date="2018-05" db="EMBL/GenBank/DDBJ databases">
        <title>Kurthia sibirica genome sequence.</title>
        <authorList>
            <person name="Maclea K.S."/>
            <person name="Goen A.E."/>
        </authorList>
    </citation>
    <scope>NUCLEOTIDE SEQUENCE [LARGE SCALE GENOMIC DNA]</scope>
    <source>
        <strain evidence="1 2">ATCC 49154</strain>
    </source>
</reference>
<keyword evidence="2" id="KW-1185">Reference proteome</keyword>
<comment type="caution">
    <text evidence="1">The sequence shown here is derived from an EMBL/GenBank/DDBJ whole genome shotgun (WGS) entry which is preliminary data.</text>
</comment>
<organism evidence="1 2">
    <name type="scientific">Kurthia sibirica</name>
    <dbReference type="NCBI Taxonomy" id="202750"/>
    <lineage>
        <taxon>Bacteria</taxon>
        <taxon>Bacillati</taxon>
        <taxon>Bacillota</taxon>
        <taxon>Bacilli</taxon>
        <taxon>Bacillales</taxon>
        <taxon>Caryophanaceae</taxon>
        <taxon>Kurthia</taxon>
    </lineage>
</organism>
<dbReference type="EMBL" id="QFVR01000002">
    <property type="protein sequence ID" value="PWI26684.1"/>
    <property type="molecule type" value="Genomic_DNA"/>
</dbReference>
<accession>A0A2U3AQ88</accession>
<dbReference type="InterPro" id="IPR045424">
    <property type="entry name" value="DUF6509"/>
</dbReference>
<evidence type="ECO:0000313" key="1">
    <source>
        <dbReference type="EMBL" id="PWI26684.1"/>
    </source>
</evidence>
<dbReference type="Proteomes" id="UP000245938">
    <property type="component" value="Unassembled WGS sequence"/>
</dbReference>
<dbReference type="Pfam" id="PF20119">
    <property type="entry name" value="DUF6509"/>
    <property type="match status" value="1"/>
</dbReference>
<dbReference type="OrthoDB" id="2736409at2"/>
<dbReference type="RefSeq" id="WP_109304855.1">
    <property type="nucleotide sequence ID" value="NZ_BJUF01000002.1"/>
</dbReference>
<gene>
    <name evidence="1" type="ORF">DEX24_02700</name>
</gene>
<sequence length="96" mass="11154">MTIESYLMQEILDPTNIIEGQRFEFTLDLMIDEDDELFQEGGIEVRAIIGVKDHVVSLVNYFLIAKADLSYLEFALEEDEEKMIIDFCTEKIKAEK</sequence>
<dbReference type="AlphaFoldDB" id="A0A2U3AQ88"/>
<proteinExistence type="predicted"/>
<name>A0A2U3AQ88_9BACL</name>